<dbReference type="PANTHER" id="PTHR24246:SF27">
    <property type="entry name" value="ADENOSINE RECEPTOR, ISOFORM A"/>
    <property type="match status" value="1"/>
</dbReference>
<evidence type="ECO:0000256" key="7">
    <source>
        <dbReference type="ARBA" id="ARBA00023170"/>
    </source>
</evidence>
<evidence type="ECO:0000256" key="11">
    <source>
        <dbReference type="SAM" id="SignalP"/>
    </source>
</evidence>
<dbReference type="PANTHER" id="PTHR24246">
    <property type="entry name" value="OLFACTORY RECEPTOR AND ADENOSINE RECEPTOR"/>
    <property type="match status" value="1"/>
</dbReference>
<feature type="signal peptide" evidence="11">
    <location>
        <begin position="1"/>
        <end position="18"/>
    </location>
</feature>
<evidence type="ECO:0000256" key="10">
    <source>
        <dbReference type="SAM" id="Phobius"/>
    </source>
</evidence>
<evidence type="ECO:0000256" key="6">
    <source>
        <dbReference type="ARBA" id="ARBA00023136"/>
    </source>
</evidence>
<feature type="transmembrane region" description="Helical" evidence="10">
    <location>
        <begin position="453"/>
        <end position="478"/>
    </location>
</feature>
<keyword evidence="6 10" id="KW-0472">Membrane</keyword>
<proteinExistence type="predicted"/>
<dbReference type="SUPFAM" id="SSF81321">
    <property type="entry name" value="Family A G protein-coupled receptor-like"/>
    <property type="match status" value="1"/>
</dbReference>
<evidence type="ECO:0000256" key="5">
    <source>
        <dbReference type="ARBA" id="ARBA00023040"/>
    </source>
</evidence>
<comment type="subcellular location">
    <subcellularLocation>
        <location evidence="1">Cell membrane</location>
        <topology evidence="1">Multi-pass membrane protein</topology>
    </subcellularLocation>
</comment>
<feature type="transmembrane region" description="Helical" evidence="10">
    <location>
        <begin position="280"/>
        <end position="303"/>
    </location>
</feature>
<keyword evidence="7" id="KW-0675">Receptor</keyword>
<feature type="transmembrane region" description="Helical" evidence="10">
    <location>
        <begin position="345"/>
        <end position="363"/>
    </location>
</feature>
<keyword evidence="9" id="KW-0807">Transducer</keyword>
<evidence type="ECO:0000256" key="8">
    <source>
        <dbReference type="ARBA" id="ARBA00023180"/>
    </source>
</evidence>
<keyword evidence="14" id="KW-1185">Reference proteome</keyword>
<dbReference type="PROSITE" id="PS50262">
    <property type="entry name" value="G_PROTEIN_RECEP_F1_2"/>
    <property type="match status" value="1"/>
</dbReference>
<keyword evidence="4 10" id="KW-1133">Transmembrane helix</keyword>
<dbReference type="GO" id="GO:0004930">
    <property type="term" value="F:G protein-coupled receptor activity"/>
    <property type="evidence" value="ECO:0007669"/>
    <property type="project" value="UniProtKB-KW"/>
</dbReference>
<sequence length="581" mass="66852">MVRVTNILLLCFVQFSNSVALQDKSNCTTAGEFHTSRLKRFRITSIGGPFPSMLRVIDYEDYSSFVLKSNEPKCVQLLWKYVETGKRFYEMTNLKMAQMLRTSSCKNSTRICPLIPRTITLNFEDKKIHEFRMEQQHNSNIYFIDSKCMAWFSNLYDIKPLLTQSQLNAFLMEYSNCQRFLRLVNENNFLFSSHSHVSENENGSLYILNAYDMVDAKILNVKFSHQVCANEFLSQIRKLTNQTILLSVSKIGNILNYTNCTARLDFECYNEWSYMPKEEIVYAECAIAVEIILVNTIVVFIFLKKENRSPITVWLSGLALTDLLTSISTVSLDVLGLYKPMQHPAGVLMWFWWYPSCVTYTIIRTNSFAFHLMSVLFTTVLCLYKAVAILFPFWTKRNINTTFSAVSSAVIVISSIVMFCPSMVDKCNILHDLNGMCCSENLPRDIQLATSRIMHIVNLTLMAVVVFSTIFISCRLTCFRKTVATSKSLAIRKKDKRSAIVILIICILFLMSECIQTILYVKFAMFPDFANSYEWSSILVNFKDISLLIGYALNFIVYLLLSERLRTIITKGCCNVCNIFK</sequence>
<comment type="caution">
    <text evidence="13">The sequence shown here is derived from an EMBL/GenBank/DDBJ whole genome shotgun (WGS) entry which is preliminary data.</text>
</comment>
<accession>A0A8B6CA48</accession>
<reference evidence="13" key="1">
    <citation type="submission" date="2018-11" db="EMBL/GenBank/DDBJ databases">
        <authorList>
            <person name="Alioto T."/>
            <person name="Alioto T."/>
        </authorList>
    </citation>
    <scope>NUCLEOTIDE SEQUENCE</scope>
</reference>
<dbReference type="Gene3D" id="1.20.1070.10">
    <property type="entry name" value="Rhodopsin 7-helix transmembrane proteins"/>
    <property type="match status" value="1"/>
</dbReference>
<feature type="transmembrane region" description="Helical" evidence="10">
    <location>
        <begin position="545"/>
        <end position="561"/>
    </location>
</feature>
<evidence type="ECO:0000256" key="3">
    <source>
        <dbReference type="ARBA" id="ARBA00022692"/>
    </source>
</evidence>
<evidence type="ECO:0000259" key="12">
    <source>
        <dbReference type="PROSITE" id="PS50262"/>
    </source>
</evidence>
<dbReference type="Proteomes" id="UP000596742">
    <property type="component" value="Unassembled WGS sequence"/>
</dbReference>
<feature type="transmembrane region" description="Helical" evidence="10">
    <location>
        <begin position="403"/>
        <end position="424"/>
    </location>
</feature>
<feature type="transmembrane region" description="Helical" evidence="10">
    <location>
        <begin position="499"/>
        <end position="525"/>
    </location>
</feature>
<gene>
    <name evidence="13" type="ORF">MGAL_10B084416</name>
</gene>
<dbReference type="EMBL" id="UYJE01001327">
    <property type="protein sequence ID" value="VDI01277.1"/>
    <property type="molecule type" value="Genomic_DNA"/>
</dbReference>
<evidence type="ECO:0000256" key="9">
    <source>
        <dbReference type="ARBA" id="ARBA00023224"/>
    </source>
</evidence>
<feature type="chain" id="PRO_5032661933" description="G-protein coupled receptors family 1 profile domain-containing protein" evidence="11">
    <location>
        <begin position="19"/>
        <end position="581"/>
    </location>
</feature>
<keyword evidence="5" id="KW-0297">G-protein coupled receptor</keyword>
<organism evidence="13 14">
    <name type="scientific">Mytilus galloprovincialis</name>
    <name type="common">Mediterranean mussel</name>
    <dbReference type="NCBI Taxonomy" id="29158"/>
    <lineage>
        <taxon>Eukaryota</taxon>
        <taxon>Metazoa</taxon>
        <taxon>Spiralia</taxon>
        <taxon>Lophotrochozoa</taxon>
        <taxon>Mollusca</taxon>
        <taxon>Bivalvia</taxon>
        <taxon>Autobranchia</taxon>
        <taxon>Pteriomorphia</taxon>
        <taxon>Mytilida</taxon>
        <taxon>Mytiloidea</taxon>
        <taxon>Mytilidae</taxon>
        <taxon>Mytilinae</taxon>
        <taxon>Mytilus</taxon>
    </lineage>
</organism>
<keyword evidence="2" id="KW-1003">Cell membrane</keyword>
<dbReference type="AlphaFoldDB" id="A0A8B6CA48"/>
<evidence type="ECO:0000256" key="1">
    <source>
        <dbReference type="ARBA" id="ARBA00004651"/>
    </source>
</evidence>
<protein>
    <recommendedName>
        <fullName evidence="12">G-protein coupled receptors family 1 profile domain-containing protein</fullName>
    </recommendedName>
</protein>
<feature type="domain" description="G-protein coupled receptors family 1 profile" evidence="12">
    <location>
        <begin position="294"/>
        <end position="558"/>
    </location>
</feature>
<evidence type="ECO:0000313" key="13">
    <source>
        <dbReference type="EMBL" id="VDI01277.1"/>
    </source>
</evidence>
<keyword evidence="3 10" id="KW-0812">Transmembrane</keyword>
<evidence type="ECO:0000313" key="14">
    <source>
        <dbReference type="Proteomes" id="UP000596742"/>
    </source>
</evidence>
<name>A0A8B6CA48_MYTGA</name>
<evidence type="ECO:0000256" key="2">
    <source>
        <dbReference type="ARBA" id="ARBA00022475"/>
    </source>
</evidence>
<feature type="transmembrane region" description="Helical" evidence="10">
    <location>
        <begin position="369"/>
        <end position="391"/>
    </location>
</feature>
<dbReference type="OrthoDB" id="10314921at2759"/>
<dbReference type="InterPro" id="IPR017452">
    <property type="entry name" value="GPCR_Rhodpsn_7TM"/>
</dbReference>
<evidence type="ECO:0000256" key="4">
    <source>
        <dbReference type="ARBA" id="ARBA00022989"/>
    </source>
</evidence>
<keyword evidence="8" id="KW-0325">Glycoprotein</keyword>
<dbReference type="GO" id="GO:0005886">
    <property type="term" value="C:plasma membrane"/>
    <property type="evidence" value="ECO:0007669"/>
    <property type="project" value="UniProtKB-SubCell"/>
</dbReference>
<keyword evidence="11" id="KW-0732">Signal</keyword>